<comment type="similarity">
    <text evidence="1 2">Belongs to the peptidase M16 family.</text>
</comment>
<name>A0A956NBA0_UNCEI</name>
<evidence type="ECO:0000256" key="2">
    <source>
        <dbReference type="RuleBase" id="RU004447"/>
    </source>
</evidence>
<evidence type="ECO:0000259" key="4">
    <source>
        <dbReference type="Pfam" id="PF05193"/>
    </source>
</evidence>
<feature type="domain" description="Peptidase M16 C-terminal" evidence="4">
    <location>
        <begin position="183"/>
        <end position="352"/>
    </location>
</feature>
<dbReference type="PANTHER" id="PTHR11851">
    <property type="entry name" value="METALLOPROTEASE"/>
    <property type="match status" value="1"/>
</dbReference>
<dbReference type="AlphaFoldDB" id="A0A956NBA0"/>
<evidence type="ECO:0000313" key="6">
    <source>
        <dbReference type="Proteomes" id="UP000739538"/>
    </source>
</evidence>
<dbReference type="GO" id="GO:0004222">
    <property type="term" value="F:metalloendopeptidase activity"/>
    <property type="evidence" value="ECO:0007669"/>
    <property type="project" value="InterPro"/>
</dbReference>
<gene>
    <name evidence="5" type="ORF">KDA27_05115</name>
</gene>
<dbReference type="InterPro" id="IPR007863">
    <property type="entry name" value="Peptidase_M16_C"/>
</dbReference>
<dbReference type="InterPro" id="IPR011249">
    <property type="entry name" value="Metalloenz_LuxS/M16"/>
</dbReference>
<dbReference type="GO" id="GO:0046872">
    <property type="term" value="F:metal ion binding"/>
    <property type="evidence" value="ECO:0007669"/>
    <property type="project" value="InterPro"/>
</dbReference>
<reference evidence="5" key="2">
    <citation type="journal article" date="2021" name="Microbiome">
        <title>Successional dynamics and alternative stable states in a saline activated sludge microbial community over 9 years.</title>
        <authorList>
            <person name="Wang Y."/>
            <person name="Ye J."/>
            <person name="Ju F."/>
            <person name="Liu L."/>
            <person name="Boyd J.A."/>
            <person name="Deng Y."/>
            <person name="Parks D.H."/>
            <person name="Jiang X."/>
            <person name="Yin X."/>
            <person name="Woodcroft B.J."/>
            <person name="Tyson G.W."/>
            <person name="Hugenholtz P."/>
            <person name="Polz M.F."/>
            <person name="Zhang T."/>
        </authorList>
    </citation>
    <scope>NUCLEOTIDE SEQUENCE</scope>
    <source>
        <strain evidence="5">HKST-UBA02</strain>
    </source>
</reference>
<dbReference type="Pfam" id="PF00675">
    <property type="entry name" value="Peptidase_M16"/>
    <property type="match status" value="1"/>
</dbReference>
<evidence type="ECO:0000259" key="3">
    <source>
        <dbReference type="Pfam" id="PF00675"/>
    </source>
</evidence>
<sequence length="431" mass="48632">MNFLRRVGNVDQPEPIRRQLSNGLLLLAEPVPGVPSLALGAWIRSGSQHETNDMMGAAHFIEHLVFKGTRKRSAYQIAQKLEALGGQVDAFTTKETTCFHARIFAGHRRSAANILGELLSDATFPRPEVEKERQVIVEEIHAYEDTPEEFVFDLATEKIWDGHSMGHSILGRLETLKAMGTRDLQKFHRDHYTRPNMIITAAGNVDVDRLVDEIEASFRLPTRQHRNGLRPLPDFVPTTTHLDRDLQQTSICLMGRGPSATDETRHAAAILHTILGAGMSSRLFQKVREVHGLAYSVYSYMEVLRESGIFCIYMAVEPKEAKRAVRLVGRELRKVRDKGVKKWELEAAKAQLLTQLFLSYESMFERVSRLAYDEMYYGTQLPVRRMVEEIVSVTPEQIRDVADRLLRPESFALVSAGPGTVNAPSLEDLDA</sequence>
<evidence type="ECO:0000256" key="1">
    <source>
        <dbReference type="ARBA" id="ARBA00007261"/>
    </source>
</evidence>
<dbReference type="Proteomes" id="UP000739538">
    <property type="component" value="Unassembled WGS sequence"/>
</dbReference>
<reference evidence="5" key="1">
    <citation type="submission" date="2020-04" db="EMBL/GenBank/DDBJ databases">
        <authorList>
            <person name="Zhang T."/>
        </authorList>
    </citation>
    <scope>NUCLEOTIDE SEQUENCE</scope>
    <source>
        <strain evidence="5">HKST-UBA02</strain>
    </source>
</reference>
<protein>
    <submittedName>
        <fullName evidence="5">Insulinase family protein</fullName>
    </submittedName>
</protein>
<dbReference type="Pfam" id="PF05193">
    <property type="entry name" value="Peptidase_M16_C"/>
    <property type="match status" value="1"/>
</dbReference>
<dbReference type="PANTHER" id="PTHR11851:SF49">
    <property type="entry name" value="MITOCHONDRIAL-PROCESSING PEPTIDASE SUBUNIT ALPHA"/>
    <property type="match status" value="1"/>
</dbReference>
<proteinExistence type="inferred from homology"/>
<organism evidence="5 6">
    <name type="scientific">Eiseniibacteriota bacterium</name>
    <dbReference type="NCBI Taxonomy" id="2212470"/>
    <lineage>
        <taxon>Bacteria</taxon>
        <taxon>Candidatus Eiseniibacteriota</taxon>
    </lineage>
</organism>
<dbReference type="EMBL" id="JAGQHS010000016">
    <property type="protein sequence ID" value="MCA9755161.1"/>
    <property type="molecule type" value="Genomic_DNA"/>
</dbReference>
<dbReference type="InterPro" id="IPR011765">
    <property type="entry name" value="Pept_M16_N"/>
</dbReference>
<dbReference type="SUPFAM" id="SSF63411">
    <property type="entry name" value="LuxS/MPP-like metallohydrolase"/>
    <property type="match status" value="2"/>
</dbReference>
<feature type="domain" description="Peptidase M16 N-terminal" evidence="3">
    <location>
        <begin position="36"/>
        <end position="171"/>
    </location>
</feature>
<dbReference type="PROSITE" id="PS00143">
    <property type="entry name" value="INSULINASE"/>
    <property type="match status" value="1"/>
</dbReference>
<dbReference type="InterPro" id="IPR050361">
    <property type="entry name" value="MPP/UQCRC_Complex"/>
</dbReference>
<accession>A0A956NBA0</accession>
<dbReference type="GO" id="GO:0006508">
    <property type="term" value="P:proteolysis"/>
    <property type="evidence" value="ECO:0007669"/>
    <property type="project" value="InterPro"/>
</dbReference>
<dbReference type="Gene3D" id="3.30.830.10">
    <property type="entry name" value="Metalloenzyme, LuxS/M16 peptidase-like"/>
    <property type="match status" value="2"/>
</dbReference>
<dbReference type="InterPro" id="IPR001431">
    <property type="entry name" value="Pept_M16_Zn_BS"/>
</dbReference>
<evidence type="ECO:0000313" key="5">
    <source>
        <dbReference type="EMBL" id="MCA9755161.1"/>
    </source>
</evidence>
<comment type="caution">
    <text evidence="5">The sequence shown here is derived from an EMBL/GenBank/DDBJ whole genome shotgun (WGS) entry which is preliminary data.</text>
</comment>